<evidence type="ECO:0000256" key="1">
    <source>
        <dbReference type="ARBA" id="ARBA00009732"/>
    </source>
</evidence>
<dbReference type="NCBIfam" id="TIGR02057">
    <property type="entry name" value="PAPS_reductase"/>
    <property type="match status" value="1"/>
</dbReference>
<dbReference type="GO" id="GO:0070814">
    <property type="term" value="P:hydrogen sulfide biosynthetic process"/>
    <property type="evidence" value="ECO:0007669"/>
    <property type="project" value="UniProtKB-UniRule"/>
</dbReference>
<protein>
    <recommendedName>
        <fullName evidence="3">Phosphoadenosine 5'-phosphosulfate reductase</fullName>
        <shortName evidence="3">PAPS reductase</shortName>
        <ecNumber evidence="3">1.8.4.8</ecNumber>
    </recommendedName>
    <alternativeName>
        <fullName evidence="3">3'-phosphoadenylylsulfate reductase</fullName>
    </alternativeName>
    <alternativeName>
        <fullName evidence="3">PAPS reductase, thioredoxin dependent</fullName>
    </alternativeName>
    <alternativeName>
        <fullName evidence="3">PAPS sulfotransferase</fullName>
    </alternativeName>
    <alternativeName>
        <fullName evidence="3">PAdoPS reductase</fullName>
    </alternativeName>
</protein>
<dbReference type="HAMAP" id="MF_00063">
    <property type="entry name" value="CysH"/>
    <property type="match status" value="1"/>
</dbReference>
<comment type="function">
    <text evidence="3">Catalyzes the formation of sulfite from phosphoadenosine 5'-phosphosulfate (PAPS) using thioredoxin as an electron donor.</text>
</comment>
<dbReference type="UniPathway" id="UPA00140">
    <property type="reaction ID" value="UER00206"/>
</dbReference>
<keyword evidence="3" id="KW-0963">Cytoplasm</keyword>
<dbReference type="Proteomes" id="UP000031627">
    <property type="component" value="Chromosome"/>
</dbReference>
<dbReference type="GO" id="GO:0019379">
    <property type="term" value="P:sulfate assimilation, phosphoadenylyl sulfate reduction by phosphoadenylyl-sulfate reductase (thioredoxin)"/>
    <property type="evidence" value="ECO:0007669"/>
    <property type="project" value="UniProtKB-UniRule"/>
</dbReference>
<feature type="domain" description="Phosphoadenosine phosphosulphate reductase" evidence="4">
    <location>
        <begin position="54"/>
        <end position="226"/>
    </location>
</feature>
<dbReference type="STRING" id="1410383.TGUWTKB_3010"/>
<evidence type="ECO:0000313" key="5">
    <source>
        <dbReference type="EMBL" id="BAP58542.1"/>
    </source>
</evidence>
<comment type="caution">
    <text evidence="3">Lacks conserved residue(s) required for the propagation of feature annotation.</text>
</comment>
<dbReference type="InterPro" id="IPR002500">
    <property type="entry name" value="PAPS_reduct_dom"/>
</dbReference>
<dbReference type="InterPro" id="IPR011800">
    <property type="entry name" value="PAPS_reductase_CysH"/>
</dbReference>
<keyword evidence="2 3" id="KW-0560">Oxidoreductase</keyword>
<dbReference type="AlphaFoldDB" id="A0A090AQB7"/>
<dbReference type="PANTHER" id="PTHR46509">
    <property type="entry name" value="PHOSPHOADENOSINE PHOSPHOSULFATE REDUCTASE"/>
    <property type="match status" value="1"/>
</dbReference>
<dbReference type="InterPro" id="IPR004511">
    <property type="entry name" value="PAPS/APS_Rdtase"/>
</dbReference>
<dbReference type="InterPro" id="IPR014729">
    <property type="entry name" value="Rossmann-like_a/b/a_fold"/>
</dbReference>
<dbReference type="KEGG" id="sbw:TGUWTKB_3010"/>
<keyword evidence="6" id="KW-1185">Reference proteome</keyword>
<dbReference type="GO" id="GO:0005737">
    <property type="term" value="C:cytoplasm"/>
    <property type="evidence" value="ECO:0007669"/>
    <property type="project" value="UniProtKB-SubCell"/>
</dbReference>
<proteinExistence type="inferred from homology"/>
<sequence>MTFGKNMRLLCLNEINTLSQKEHIKIFMKINHILQPFSAEKRINWALNNLEKKFVITSSFGIQSAVLLHLIISQNPKIPVIFIDTGYLFKETYLFLEELKEKLDINLYVFRSNKSPAWQEACYGKLWKQGIKGIKLYNKINKIEPMNKALKTLKVKTWFAGLRRTQSKSRKNLSILSIQKKIFKFLPIIDWDNKKIFSYIKKNNLKYHPLWEKGYCSVGDIHTSKPLETGMKEEETRFFGLKRECGLHEE</sequence>
<reference evidence="5 6" key="2">
    <citation type="journal article" date="2014" name="Curr. Biol.">
        <title>Symbiont-Supplemented Maternal Investment Underpinning Host's Ecological Adaptation.</title>
        <authorList>
            <person name="Kaiwa N."/>
            <person name="Hosokawa T."/>
            <person name="Nikoh N."/>
            <person name="Tanahashi M."/>
            <person name="Moriyama M."/>
            <person name="Meng X.Y."/>
            <person name="Maeda T."/>
            <person name="Yamaguchi K."/>
            <person name="Shigenobu S."/>
            <person name="Ito M."/>
            <person name="Fukatsu T."/>
        </authorList>
    </citation>
    <scope>NUCLEOTIDE SEQUENCE [LARGE SCALE GENOMIC DNA]</scope>
    <source>
        <strain evidence="5 6">UwTKB</strain>
    </source>
</reference>
<comment type="similarity">
    <text evidence="1 3">Belongs to the PAPS reductase family. CysH subfamily.</text>
</comment>
<dbReference type="EC" id="1.8.4.8" evidence="3"/>
<evidence type="ECO:0000259" key="4">
    <source>
        <dbReference type="Pfam" id="PF01507"/>
    </source>
</evidence>
<reference evidence="6" key="1">
    <citation type="submission" date="2013-11" db="EMBL/GenBank/DDBJ databases">
        <title>Symbiont-containing voluminous jelly as an extraordinary maternal gift for overwintering insect nymphs.</title>
        <authorList>
            <person name="Kaiwa N."/>
            <person name="Hosokawa T."/>
            <person name="Nikoh N."/>
            <person name="Meng X.Y."/>
            <person name="Tanahashi M."/>
            <person name="Moriyama M."/>
            <person name="Maeda T."/>
            <person name="Yamaguchi K."/>
            <person name="Shigenobu S."/>
            <person name="Ito M."/>
            <person name="Fukatsu T."/>
        </authorList>
    </citation>
    <scope>NUCLEOTIDE SEQUENCE [LARGE SCALE GENOMIC DNA]</scope>
    <source>
        <strain evidence="6">UwTKB</strain>
    </source>
</reference>
<evidence type="ECO:0000256" key="2">
    <source>
        <dbReference type="ARBA" id="ARBA00023002"/>
    </source>
</evidence>
<dbReference type="EMBL" id="AP014521">
    <property type="protein sequence ID" value="BAP58542.1"/>
    <property type="molecule type" value="Genomic_DNA"/>
</dbReference>
<dbReference type="PIRSF" id="PIRSF000857">
    <property type="entry name" value="PAPS_reductase"/>
    <property type="match status" value="1"/>
</dbReference>
<evidence type="ECO:0000313" key="6">
    <source>
        <dbReference type="Proteomes" id="UP000031627"/>
    </source>
</evidence>
<dbReference type="NCBIfam" id="NF002537">
    <property type="entry name" value="PRK02090.1"/>
    <property type="match status" value="1"/>
</dbReference>
<dbReference type="Pfam" id="PF01507">
    <property type="entry name" value="PAPS_reduct"/>
    <property type="match status" value="1"/>
</dbReference>
<dbReference type="GO" id="GO:0004604">
    <property type="term" value="F:phosphoadenylyl-sulfate reductase (thioredoxin) activity"/>
    <property type="evidence" value="ECO:0007669"/>
    <property type="project" value="UniProtKB-UniRule"/>
</dbReference>
<dbReference type="NCBIfam" id="TIGR00434">
    <property type="entry name" value="cysH"/>
    <property type="match status" value="1"/>
</dbReference>
<dbReference type="HOGENOM" id="CLU_044089_3_0_6"/>
<dbReference type="PANTHER" id="PTHR46509:SF1">
    <property type="entry name" value="PHOSPHOADENOSINE PHOSPHOSULFATE REDUCTASE"/>
    <property type="match status" value="1"/>
</dbReference>
<comment type="subcellular location">
    <subcellularLocation>
        <location evidence="3">Cytoplasm</location>
    </subcellularLocation>
</comment>
<dbReference type="CDD" id="cd23945">
    <property type="entry name" value="PAPS_reductase"/>
    <property type="match status" value="1"/>
</dbReference>
<feature type="active site" description="Nucleophile; cysteine thiosulfonate intermediate" evidence="3">
    <location>
        <position position="245"/>
    </location>
</feature>
<dbReference type="Gene3D" id="3.40.50.620">
    <property type="entry name" value="HUPs"/>
    <property type="match status" value="1"/>
</dbReference>
<comment type="catalytic activity">
    <reaction evidence="3">
        <text>[thioredoxin]-disulfide + sulfite + adenosine 3',5'-bisphosphate + 2 H(+) = [thioredoxin]-dithiol + 3'-phosphoadenylyl sulfate</text>
        <dbReference type="Rhea" id="RHEA:11724"/>
        <dbReference type="Rhea" id="RHEA-COMP:10698"/>
        <dbReference type="Rhea" id="RHEA-COMP:10700"/>
        <dbReference type="ChEBI" id="CHEBI:15378"/>
        <dbReference type="ChEBI" id="CHEBI:17359"/>
        <dbReference type="ChEBI" id="CHEBI:29950"/>
        <dbReference type="ChEBI" id="CHEBI:50058"/>
        <dbReference type="ChEBI" id="CHEBI:58339"/>
        <dbReference type="ChEBI" id="CHEBI:58343"/>
        <dbReference type="EC" id="1.8.4.8"/>
    </reaction>
</comment>
<name>A0A090AQB7_9ENTR</name>
<gene>
    <name evidence="3 5" type="primary">cysH</name>
    <name evidence="5" type="ORF">TGUWTKB_3010</name>
</gene>
<organism evidence="5 6">
    <name type="scientific">Candidatus Tachikawaea gelatinosa</name>
    <dbReference type="NCBI Taxonomy" id="1410383"/>
    <lineage>
        <taxon>Bacteria</taxon>
        <taxon>Pseudomonadati</taxon>
        <taxon>Pseudomonadota</taxon>
        <taxon>Gammaproteobacteria</taxon>
        <taxon>Enterobacterales</taxon>
        <taxon>Enterobacteriaceae</taxon>
        <taxon>Candidatus Tachikawaea</taxon>
    </lineage>
</organism>
<comment type="pathway">
    <text evidence="3">Sulfur metabolism; hydrogen sulfide biosynthesis; sulfite from sulfate: step 3/3.</text>
</comment>
<evidence type="ECO:0000256" key="3">
    <source>
        <dbReference type="HAMAP-Rule" id="MF_00063"/>
    </source>
</evidence>
<dbReference type="SUPFAM" id="SSF52402">
    <property type="entry name" value="Adenine nucleotide alpha hydrolases-like"/>
    <property type="match status" value="1"/>
</dbReference>
<accession>A0A090AQB7</accession>